<evidence type="ECO:0000256" key="9">
    <source>
        <dbReference type="ARBA" id="ARBA00023027"/>
    </source>
</evidence>
<keyword evidence="3 10" id="KW-0489">Methyltransferase</keyword>
<dbReference type="InterPro" id="IPR040131">
    <property type="entry name" value="MnmG_N"/>
</dbReference>
<comment type="catalytic activity">
    <reaction evidence="10">
        <text>uridine(54) in tRNA + (6R)-5,10-methylene-5,6,7,8-tetrahydrofolate + NADH + H(+) = 5-methyluridine(54) in tRNA + (6S)-5,6,7,8-tetrahydrofolate + NAD(+)</text>
        <dbReference type="Rhea" id="RHEA:16873"/>
        <dbReference type="Rhea" id="RHEA-COMP:10167"/>
        <dbReference type="Rhea" id="RHEA-COMP:10193"/>
        <dbReference type="ChEBI" id="CHEBI:15378"/>
        <dbReference type="ChEBI" id="CHEBI:15636"/>
        <dbReference type="ChEBI" id="CHEBI:57453"/>
        <dbReference type="ChEBI" id="CHEBI:57540"/>
        <dbReference type="ChEBI" id="CHEBI:57945"/>
        <dbReference type="ChEBI" id="CHEBI:65315"/>
        <dbReference type="ChEBI" id="CHEBI:74447"/>
        <dbReference type="EC" id="2.1.1.74"/>
    </reaction>
</comment>
<evidence type="ECO:0000256" key="6">
    <source>
        <dbReference type="ARBA" id="ARBA00022694"/>
    </source>
</evidence>
<dbReference type="PANTHER" id="PTHR11806:SF2">
    <property type="entry name" value="METHYLENETETRAHYDROFOLATE--TRNA-(URACIL-5-)-METHYLTRANSFERASE TRMFO"/>
    <property type="match status" value="1"/>
</dbReference>
<evidence type="ECO:0000313" key="13">
    <source>
        <dbReference type="Proteomes" id="UP001500399"/>
    </source>
</evidence>
<evidence type="ECO:0000256" key="3">
    <source>
        <dbReference type="ARBA" id="ARBA00022603"/>
    </source>
</evidence>
<proteinExistence type="inferred from homology"/>
<dbReference type="Pfam" id="PF01134">
    <property type="entry name" value="GIDA"/>
    <property type="match status" value="1"/>
</dbReference>
<dbReference type="EC" id="2.1.1.74" evidence="10"/>
<evidence type="ECO:0000313" key="12">
    <source>
        <dbReference type="EMBL" id="GAA0215644.1"/>
    </source>
</evidence>
<keyword evidence="2 10" id="KW-0963">Cytoplasm</keyword>
<evidence type="ECO:0000256" key="4">
    <source>
        <dbReference type="ARBA" id="ARBA00022630"/>
    </source>
</evidence>
<evidence type="ECO:0000256" key="10">
    <source>
        <dbReference type="HAMAP-Rule" id="MF_01037"/>
    </source>
</evidence>
<gene>
    <name evidence="10 12" type="primary">trmFO</name>
    <name evidence="12" type="ORF">GCM10008919_18590</name>
</gene>
<dbReference type="InterPro" id="IPR002218">
    <property type="entry name" value="MnmG-rel"/>
</dbReference>
<dbReference type="PROSITE" id="PS01281">
    <property type="entry name" value="GIDA_2"/>
    <property type="match status" value="1"/>
</dbReference>
<dbReference type="Gene3D" id="3.50.50.60">
    <property type="entry name" value="FAD/NAD(P)-binding domain"/>
    <property type="match status" value="2"/>
</dbReference>
<comment type="similarity">
    <text evidence="10">Belongs to the MnmG family. TrmFO subfamily.</text>
</comment>
<evidence type="ECO:0000256" key="7">
    <source>
        <dbReference type="ARBA" id="ARBA00022827"/>
    </source>
</evidence>
<evidence type="ECO:0000256" key="1">
    <source>
        <dbReference type="ARBA" id="ARBA00001974"/>
    </source>
</evidence>
<name>A0ABN0T8W5_9FIRM</name>
<dbReference type="PANTHER" id="PTHR11806">
    <property type="entry name" value="GLUCOSE INHIBITED DIVISION PROTEIN A"/>
    <property type="match status" value="1"/>
</dbReference>
<evidence type="ECO:0000256" key="8">
    <source>
        <dbReference type="ARBA" id="ARBA00022857"/>
    </source>
</evidence>
<sequence>MKKIIVVGAGLAGCEASWQAANAGASVELYEMRPLRRSPAHQTDGFAELVCSNSLRGASLENAVGVLKEEMRRLGSLIMEAADATAVPAGGALAVDRTQFSDYITARIRSHPNITVHHEEITEIPQTDDSIVIIASGPLTDGALSEEIARLLGNDSLYFYDAAAPLVSFASIDMSKAYRASRYGKGEAAYINCPMDEAQYEAFYTALTTAETAQAHDFEKEIFFEGCMPVEVMASRGKDTLLYGPLKPMGLEHPETGVRPHAVVQLRQDNAEGTIYNIVGFQTRLKWGAQQRVFRMIPGLENAAFLRYGVMHRNSFINAPRHLRPTFQTQTNEALFFAGQMTGVEGYVESAASGLIAGLNAVRRAADREPLVFPQTTCHGALAHYITSCDPNYFQPMNINFGLLPTLEHIPRRTRKPEKKRMLAERALTELENFCAEHIKGAYTV</sequence>
<dbReference type="RefSeq" id="WP_304986416.1">
    <property type="nucleotide sequence ID" value="NZ_BAAACR010000013.1"/>
</dbReference>
<keyword evidence="6 10" id="KW-0819">tRNA processing</keyword>
<comment type="subcellular location">
    <subcellularLocation>
        <location evidence="10">Cytoplasm</location>
    </subcellularLocation>
</comment>
<dbReference type="EMBL" id="BAAACR010000013">
    <property type="protein sequence ID" value="GAA0215644.1"/>
    <property type="molecule type" value="Genomic_DNA"/>
</dbReference>
<dbReference type="NCBIfam" id="NF003739">
    <property type="entry name" value="PRK05335.1"/>
    <property type="match status" value="1"/>
</dbReference>
<keyword evidence="13" id="KW-1185">Reference proteome</keyword>
<dbReference type="SUPFAM" id="SSF51905">
    <property type="entry name" value="FAD/NAD(P)-binding domain"/>
    <property type="match status" value="1"/>
</dbReference>
<dbReference type="InterPro" id="IPR020595">
    <property type="entry name" value="MnmG-rel_CS"/>
</dbReference>
<evidence type="ECO:0000259" key="11">
    <source>
        <dbReference type="Pfam" id="PF01134"/>
    </source>
</evidence>
<feature type="binding site" evidence="10">
    <location>
        <begin position="8"/>
        <end position="13"/>
    </location>
    <ligand>
        <name>FAD</name>
        <dbReference type="ChEBI" id="CHEBI:57692"/>
    </ligand>
</feature>
<comment type="cofactor">
    <cofactor evidence="1 10">
        <name>FAD</name>
        <dbReference type="ChEBI" id="CHEBI:57692"/>
    </cofactor>
</comment>
<dbReference type="InterPro" id="IPR036188">
    <property type="entry name" value="FAD/NAD-bd_sf"/>
</dbReference>
<keyword evidence="5 10" id="KW-0808">Transferase</keyword>
<organism evidence="12 13">
    <name type="scientific">Selenomonas dianae</name>
    <dbReference type="NCBI Taxonomy" id="135079"/>
    <lineage>
        <taxon>Bacteria</taxon>
        <taxon>Bacillati</taxon>
        <taxon>Bacillota</taxon>
        <taxon>Negativicutes</taxon>
        <taxon>Selenomonadales</taxon>
        <taxon>Selenomonadaceae</taxon>
        <taxon>Selenomonas</taxon>
    </lineage>
</organism>
<dbReference type="InterPro" id="IPR004417">
    <property type="entry name" value="TrmFO"/>
</dbReference>
<dbReference type="Proteomes" id="UP001500399">
    <property type="component" value="Unassembled WGS sequence"/>
</dbReference>
<evidence type="ECO:0000256" key="2">
    <source>
        <dbReference type="ARBA" id="ARBA00022490"/>
    </source>
</evidence>
<keyword evidence="8 10" id="KW-0521">NADP</keyword>
<comment type="catalytic activity">
    <reaction evidence="10">
        <text>uridine(54) in tRNA + (6R)-5,10-methylene-5,6,7,8-tetrahydrofolate + NADPH + H(+) = 5-methyluridine(54) in tRNA + (6S)-5,6,7,8-tetrahydrofolate + NADP(+)</text>
        <dbReference type="Rhea" id="RHEA:62372"/>
        <dbReference type="Rhea" id="RHEA-COMP:10167"/>
        <dbReference type="Rhea" id="RHEA-COMP:10193"/>
        <dbReference type="ChEBI" id="CHEBI:15378"/>
        <dbReference type="ChEBI" id="CHEBI:15636"/>
        <dbReference type="ChEBI" id="CHEBI:57453"/>
        <dbReference type="ChEBI" id="CHEBI:57783"/>
        <dbReference type="ChEBI" id="CHEBI:58349"/>
        <dbReference type="ChEBI" id="CHEBI:65315"/>
        <dbReference type="ChEBI" id="CHEBI:74447"/>
        <dbReference type="EC" id="2.1.1.74"/>
    </reaction>
</comment>
<dbReference type="NCBIfam" id="TIGR00137">
    <property type="entry name" value="gid_trmFO"/>
    <property type="match status" value="1"/>
</dbReference>
<keyword evidence="4 10" id="KW-0285">Flavoprotein</keyword>
<evidence type="ECO:0000256" key="5">
    <source>
        <dbReference type="ARBA" id="ARBA00022679"/>
    </source>
</evidence>
<dbReference type="HAMAP" id="MF_01037">
    <property type="entry name" value="TrmFO"/>
    <property type="match status" value="1"/>
</dbReference>
<reference evidence="12 13" key="1">
    <citation type="journal article" date="2019" name="Int. J. Syst. Evol. Microbiol.">
        <title>The Global Catalogue of Microorganisms (GCM) 10K type strain sequencing project: providing services to taxonomists for standard genome sequencing and annotation.</title>
        <authorList>
            <consortium name="The Broad Institute Genomics Platform"/>
            <consortium name="The Broad Institute Genome Sequencing Center for Infectious Disease"/>
            <person name="Wu L."/>
            <person name="Ma J."/>
        </authorList>
    </citation>
    <scope>NUCLEOTIDE SEQUENCE [LARGE SCALE GENOMIC DNA]</scope>
    <source>
        <strain evidence="12 13">JCM 8542</strain>
    </source>
</reference>
<protein>
    <recommendedName>
        <fullName evidence="10">Methylenetetrahydrofolate--tRNA-(uracil-5-)-methyltransferase TrmFO</fullName>
        <ecNumber evidence="10">2.1.1.74</ecNumber>
    </recommendedName>
    <alternativeName>
        <fullName evidence="10">Folate-dependent tRNA (uracil-5-)-methyltransferase</fullName>
    </alternativeName>
    <alternativeName>
        <fullName evidence="10">Folate-dependent tRNA(M-5-U54)-methyltransferase</fullName>
    </alternativeName>
</protein>
<feature type="domain" description="MnmG N-terminal" evidence="11">
    <location>
        <begin position="3"/>
        <end position="368"/>
    </location>
</feature>
<comment type="caution">
    <text evidence="12">The sequence shown here is derived from an EMBL/GenBank/DDBJ whole genome shotgun (WGS) entry which is preliminary data.</text>
</comment>
<comment type="function">
    <text evidence="10">Catalyzes the folate-dependent formation of 5-methyl-uridine at position 54 (M-5-U54) in all tRNAs.</text>
</comment>
<keyword evidence="9 10" id="KW-0520">NAD</keyword>
<keyword evidence="7 10" id="KW-0274">FAD</keyword>
<accession>A0ABN0T8W5</accession>